<organism evidence="10 11">
    <name type="scientific">Candidatus Coprenecus avistercoris</name>
    <dbReference type="NCBI Taxonomy" id="2840730"/>
    <lineage>
        <taxon>Bacteria</taxon>
        <taxon>Pseudomonadati</taxon>
        <taxon>Bacteroidota</taxon>
        <taxon>Bacteroidia</taxon>
        <taxon>Bacteroidales</taxon>
        <taxon>Rikenellaceae</taxon>
        <taxon>Rikenellaceae incertae sedis</taxon>
        <taxon>Candidatus Coprenecus</taxon>
    </lineage>
</organism>
<evidence type="ECO:0000256" key="2">
    <source>
        <dbReference type="ARBA" id="ARBA00007613"/>
    </source>
</evidence>
<feature type="transmembrane region" description="Helical" evidence="9">
    <location>
        <begin position="336"/>
        <end position="355"/>
    </location>
</feature>
<feature type="transmembrane region" description="Helical" evidence="9">
    <location>
        <begin position="888"/>
        <end position="910"/>
    </location>
</feature>
<feature type="transmembrane region" description="Helical" evidence="9">
    <location>
        <begin position="526"/>
        <end position="544"/>
    </location>
</feature>
<feature type="transmembrane region" description="Helical" evidence="9">
    <location>
        <begin position="961"/>
        <end position="982"/>
    </location>
</feature>
<dbReference type="GO" id="GO:0005886">
    <property type="term" value="C:plasma membrane"/>
    <property type="evidence" value="ECO:0007669"/>
    <property type="project" value="UniProtKB-SubCell"/>
</dbReference>
<comment type="similarity">
    <text evidence="3">Belongs to the resistance-nodulation-cell division (RND) (TC 2.A.6) family.</text>
</comment>
<keyword evidence="4" id="KW-0813">Transport</keyword>
<dbReference type="Gene3D" id="1.20.1640.10">
    <property type="entry name" value="Multidrug efflux transporter AcrB transmembrane domain"/>
    <property type="match status" value="2"/>
</dbReference>
<feature type="transmembrane region" description="Helical" evidence="9">
    <location>
        <begin position="388"/>
        <end position="407"/>
    </location>
</feature>
<evidence type="ECO:0000313" key="10">
    <source>
        <dbReference type="EMBL" id="HIR62718.1"/>
    </source>
</evidence>
<proteinExistence type="inferred from homology"/>
<feature type="transmembrane region" description="Helical" evidence="9">
    <location>
        <begin position="12"/>
        <end position="30"/>
    </location>
</feature>
<dbReference type="Pfam" id="PF02321">
    <property type="entry name" value="OEP"/>
    <property type="match status" value="1"/>
</dbReference>
<comment type="similarity">
    <text evidence="2">Belongs to the outer membrane factor (OMF) (TC 1.B.17) family.</text>
</comment>
<dbReference type="SUPFAM" id="SSF82866">
    <property type="entry name" value="Multidrug efflux transporter AcrB transmembrane domain"/>
    <property type="match status" value="2"/>
</dbReference>
<keyword evidence="6 9" id="KW-0812">Transmembrane</keyword>
<evidence type="ECO:0000256" key="8">
    <source>
        <dbReference type="ARBA" id="ARBA00023136"/>
    </source>
</evidence>
<dbReference type="Gene3D" id="1.20.1600.10">
    <property type="entry name" value="Outer membrane efflux proteins (OEP)"/>
    <property type="match status" value="1"/>
</dbReference>
<feature type="transmembrane region" description="Helical" evidence="9">
    <location>
        <begin position="434"/>
        <end position="455"/>
    </location>
</feature>
<dbReference type="Gene3D" id="3.30.70.1320">
    <property type="entry name" value="Multidrug efflux transporter AcrB pore domain like"/>
    <property type="match status" value="1"/>
</dbReference>
<evidence type="ECO:0000256" key="5">
    <source>
        <dbReference type="ARBA" id="ARBA00022475"/>
    </source>
</evidence>
<evidence type="ECO:0000256" key="1">
    <source>
        <dbReference type="ARBA" id="ARBA00004651"/>
    </source>
</evidence>
<sequence length="1454" mass="160029">MEKFIDRLLERRWLVLAVFILLAALGMYAWKHLAIDAYPDIADVSVGVATQVPGLAVAEIEQQITVPLERELNGIPGLKVMRSKNFFGISKITLVFEDGVDDYWARQRVMERIADIELPFGAQPGLDPLTSPTGEIFRYVVTGDRSLRELTDLNHWVIIPRLKQIYGIADVSNFGGITTQYQIEIDPDRLTAYGLSLSEVTDAIEDNNANAGGSTLMRGDLSYVIRGVGLVQDLDDLGNIVVRSDGGAPVYLRDVGTLKYGNLERKGIMGYLDDETDYEDGVQGMVQLLRYENPSQVLREVKRAVQDLNENILPEGVRLKVFYDRTDLVDATLHTIVHTLSFGILLVLAILMIFLGSPKSALLATVTIPLSLLIAFILMWLTDIPANLLSLGAIDFGIIVDGTIVMMETILKKREDDPSALLDRRTIAQRAAEVAKPIFFATLIIITAYLPLFAFDRVERKLFTPMAFTLSFALLGALAAALLLIPGLAYSVYRKPQKVYRNKWMEALTVKYKAATAAIIGAPRKLIAPIAAVLAAVIGLSVYVGKDFMPELDEGSIWIQVQLPAGMSLEKSSEMATELRHRLKEFDEVTYVMTQTGRDDEGVCPFSFSHIEVMVGLKPYKEWERGRRKSDLINDMAAMLETMPGYGAGFSQPIIDMVMDQIAGSHSDLAVKIYGEDLDEARRIAEEIAQVVSGIEGAGDVRLAEEPFLPQLQIVVDRDRIAQYGLNVADVAELIEVALGGKAVSQVFVGSRVYDVTCRYTEESRDTPEKIGALMLTSASGAKIPLAAVADVRTTIGASMISREMNRRVTTVQVNLRDRDLSSFVAEADRAIRHNVFYDHRDFSYAWGGQLENQDRAFSRLALVVPVTLAVMFLLLFFSFGNFRQAGLLIALLPLMIFGGMLALVVRGMTFNISSAVGFIALFGLAIQNGVIMLSHINILRKRGYELRQAVIEGASHRLRPMLMTATVAIFGLLPASLATGIGSDVQRPLATVIVYGLLFATLVTLFVLPALYYLMERRRLRLSDNKNNTRSGAMLRALLLLPAVLGTAGILHAQPVKIGYGAYLEAVAAGNLEYAAEKLNIDISQAELTAARVFSDVTLSASYSNNSDWSMAMGQGAEFELSKNITFGVRRARMDLAANQKALTEALLDDYLRRLRAQATVVYLEAMRQQELYRVQLDSYDNIRRLAESDSLRFEAGEITEIAARQSRLEADIRHNEMAGAEADLYQALAALGVQMGRSSRDTLFGPDAVLQPLVRDFILDSLLAAAYGGRADLMAAMRNEEVAAAALNLTRKERGPDIELSLGANINSEVLNEIAPAPAFTGISAGLAIPLKFSSINRGAVDAARGRQAQARIQTRQVELQIETEVLQAYRRYALLSQQVVSNGDRLLSDARSVMDGMLYSYSQGEVSLLEVLDAQRTYNDVRAGYIDVVYGQALALVELELAAGIWDIVIL</sequence>
<dbReference type="SUPFAM" id="SSF56954">
    <property type="entry name" value="Outer membrane efflux proteins (OEP)"/>
    <property type="match status" value="1"/>
</dbReference>
<dbReference type="InterPro" id="IPR003423">
    <property type="entry name" value="OMP_efflux"/>
</dbReference>
<reference evidence="10" key="1">
    <citation type="submission" date="2020-10" db="EMBL/GenBank/DDBJ databases">
        <authorList>
            <person name="Gilroy R."/>
        </authorList>
    </citation>
    <scope>NUCLEOTIDE SEQUENCE</scope>
    <source>
        <strain evidence="10">ChiHjej13B12-12457</strain>
    </source>
</reference>
<dbReference type="EMBL" id="DVHI01000056">
    <property type="protein sequence ID" value="HIR62718.1"/>
    <property type="molecule type" value="Genomic_DNA"/>
</dbReference>
<name>A0A9D1E186_9BACT</name>
<feature type="transmembrane region" description="Helical" evidence="9">
    <location>
        <begin position="916"/>
        <end position="940"/>
    </location>
</feature>
<dbReference type="NCBIfam" id="TIGR00914">
    <property type="entry name" value="2A0601"/>
    <property type="match status" value="1"/>
</dbReference>
<dbReference type="SUPFAM" id="SSF82693">
    <property type="entry name" value="Multidrug efflux transporter AcrB pore domain, PN1, PN2, PC1 and PC2 subdomains"/>
    <property type="match status" value="3"/>
</dbReference>
<dbReference type="PRINTS" id="PR00702">
    <property type="entry name" value="ACRIFLAVINRP"/>
</dbReference>
<dbReference type="PANTHER" id="PTHR32063:SF17">
    <property type="entry name" value="CATION EFFLUX SYSTEM PROTEIN"/>
    <property type="match status" value="1"/>
</dbReference>
<dbReference type="Pfam" id="PF00873">
    <property type="entry name" value="ACR_tran"/>
    <property type="match status" value="1"/>
</dbReference>
<feature type="transmembrane region" description="Helical" evidence="9">
    <location>
        <begin position="362"/>
        <end position="382"/>
    </location>
</feature>
<evidence type="ECO:0000256" key="4">
    <source>
        <dbReference type="ARBA" id="ARBA00022448"/>
    </source>
</evidence>
<dbReference type="InterPro" id="IPR004763">
    <property type="entry name" value="CusA-like"/>
</dbReference>
<dbReference type="GO" id="GO:0008324">
    <property type="term" value="F:monoatomic cation transmembrane transporter activity"/>
    <property type="evidence" value="ECO:0007669"/>
    <property type="project" value="InterPro"/>
</dbReference>
<comment type="caution">
    <text evidence="10">The sequence shown here is derived from an EMBL/GenBank/DDBJ whole genome shotgun (WGS) entry which is preliminary data.</text>
</comment>
<dbReference type="InterPro" id="IPR001036">
    <property type="entry name" value="Acrflvin-R"/>
</dbReference>
<protein>
    <submittedName>
        <fullName evidence="10">CusA/CzcA family heavy metal efflux RND transporter</fullName>
    </submittedName>
</protein>
<dbReference type="Gene3D" id="3.30.70.1430">
    <property type="entry name" value="Multidrug efflux transporter AcrB pore domain"/>
    <property type="match status" value="2"/>
</dbReference>
<keyword evidence="5" id="KW-1003">Cell membrane</keyword>
<evidence type="ECO:0000256" key="9">
    <source>
        <dbReference type="SAM" id="Phobius"/>
    </source>
</evidence>
<comment type="subcellular location">
    <subcellularLocation>
        <location evidence="1">Cell membrane</location>
        <topology evidence="1">Multi-pass membrane protein</topology>
    </subcellularLocation>
</comment>
<accession>A0A9D1E186</accession>
<keyword evidence="8 9" id="KW-0472">Membrane</keyword>
<dbReference type="Gene3D" id="3.30.2090.10">
    <property type="entry name" value="Multidrug efflux transporter AcrB TolC docking domain, DN and DC subdomains"/>
    <property type="match status" value="2"/>
</dbReference>
<dbReference type="Gene3D" id="3.30.70.1440">
    <property type="entry name" value="Multidrug efflux transporter AcrB pore domain"/>
    <property type="match status" value="1"/>
</dbReference>
<feature type="transmembrane region" description="Helical" evidence="9">
    <location>
        <begin position="861"/>
        <end position="881"/>
    </location>
</feature>
<reference evidence="10" key="2">
    <citation type="journal article" date="2021" name="PeerJ">
        <title>Extensive microbial diversity within the chicken gut microbiome revealed by metagenomics and culture.</title>
        <authorList>
            <person name="Gilroy R."/>
            <person name="Ravi A."/>
            <person name="Getino M."/>
            <person name="Pursley I."/>
            <person name="Horton D.L."/>
            <person name="Alikhan N.F."/>
            <person name="Baker D."/>
            <person name="Gharbi K."/>
            <person name="Hall N."/>
            <person name="Watson M."/>
            <person name="Adriaenssens E.M."/>
            <person name="Foster-Nyarko E."/>
            <person name="Jarju S."/>
            <person name="Secka A."/>
            <person name="Antonio M."/>
            <person name="Oren A."/>
            <person name="Chaudhuri R.R."/>
            <person name="La Ragione R."/>
            <person name="Hildebrand F."/>
            <person name="Pallen M.J."/>
        </authorList>
    </citation>
    <scope>NUCLEOTIDE SEQUENCE</scope>
    <source>
        <strain evidence="10">ChiHjej13B12-12457</strain>
    </source>
</reference>
<dbReference type="InterPro" id="IPR027463">
    <property type="entry name" value="AcrB_DN_DC_subdom"/>
</dbReference>
<evidence type="ECO:0000256" key="6">
    <source>
        <dbReference type="ARBA" id="ARBA00022692"/>
    </source>
</evidence>
<evidence type="ECO:0000313" key="11">
    <source>
        <dbReference type="Proteomes" id="UP000886744"/>
    </source>
</evidence>
<dbReference type="PANTHER" id="PTHR32063">
    <property type="match status" value="1"/>
</dbReference>
<evidence type="ECO:0000256" key="3">
    <source>
        <dbReference type="ARBA" id="ARBA00010942"/>
    </source>
</evidence>
<gene>
    <name evidence="10" type="ORF">IAC94_04250</name>
</gene>
<dbReference type="Proteomes" id="UP000886744">
    <property type="component" value="Unassembled WGS sequence"/>
</dbReference>
<dbReference type="SUPFAM" id="SSF82714">
    <property type="entry name" value="Multidrug efflux transporter AcrB TolC docking domain, DN and DC subdomains"/>
    <property type="match status" value="2"/>
</dbReference>
<feature type="transmembrane region" description="Helical" evidence="9">
    <location>
        <begin position="994"/>
        <end position="1015"/>
    </location>
</feature>
<evidence type="ECO:0000256" key="7">
    <source>
        <dbReference type="ARBA" id="ARBA00022989"/>
    </source>
</evidence>
<keyword evidence="7 9" id="KW-1133">Transmembrane helix</keyword>
<dbReference type="GO" id="GO:0015562">
    <property type="term" value="F:efflux transmembrane transporter activity"/>
    <property type="evidence" value="ECO:0007669"/>
    <property type="project" value="InterPro"/>
</dbReference>
<feature type="transmembrane region" description="Helical" evidence="9">
    <location>
        <begin position="467"/>
        <end position="493"/>
    </location>
</feature>
<feature type="transmembrane region" description="Helical" evidence="9">
    <location>
        <begin position="1036"/>
        <end position="1054"/>
    </location>
</feature>
<dbReference type="GO" id="GO:0042910">
    <property type="term" value="F:xenobiotic transmembrane transporter activity"/>
    <property type="evidence" value="ECO:0007669"/>
    <property type="project" value="TreeGrafter"/>
</dbReference>